<accession>A0A3E0U8Q1</accession>
<dbReference type="Proteomes" id="UP000256899">
    <property type="component" value="Unassembled WGS sequence"/>
</dbReference>
<organism evidence="2 3">
    <name type="scientific">Thalassotalea euphylliae</name>
    <dbReference type="NCBI Taxonomy" id="1655234"/>
    <lineage>
        <taxon>Bacteria</taxon>
        <taxon>Pseudomonadati</taxon>
        <taxon>Pseudomonadota</taxon>
        <taxon>Gammaproteobacteria</taxon>
        <taxon>Alteromonadales</taxon>
        <taxon>Colwelliaceae</taxon>
        <taxon>Thalassotalea</taxon>
    </lineage>
</organism>
<sequence>MPTQLFGVLFAFFTLLFFSLSTHSKVYQCTDANDSVVFQGTPCAEEAKETELYKAKQGKFGFHPSWFVSPRIGGAVARCTDTGCVCKGSTYEYQQNLNSRLLNAMSSLQGAWRYYQTNFDRYIEVQKRGNAASIKKTVGDAACKVAIHQKTIELYYQEVADTIINEHEMASSAMNKIDAQCKQPNETGWTNSDRAKAWVKCKDRNRKAHNQANRLKRQYSSYYYSLMQEQKKLFKPRQVNG</sequence>
<dbReference type="EMBL" id="QUOT01000001">
    <property type="protein sequence ID" value="REL32242.1"/>
    <property type="molecule type" value="Genomic_DNA"/>
</dbReference>
<evidence type="ECO:0000313" key="2">
    <source>
        <dbReference type="EMBL" id="REL32242.1"/>
    </source>
</evidence>
<protein>
    <submittedName>
        <fullName evidence="2">DUF4124 domain-containing protein</fullName>
    </submittedName>
</protein>
<comment type="caution">
    <text evidence="2">The sequence shown here is derived from an EMBL/GenBank/DDBJ whole genome shotgun (WGS) entry which is preliminary data.</text>
</comment>
<gene>
    <name evidence="2" type="ORF">DXX94_16825</name>
</gene>
<name>A0A3E0U8Q1_9GAMM</name>
<dbReference type="RefSeq" id="WP_116017663.1">
    <property type="nucleotide sequence ID" value="NZ_QUOT01000001.1"/>
</dbReference>
<feature type="domain" description="DUF4124" evidence="1">
    <location>
        <begin position="14"/>
        <end position="52"/>
    </location>
</feature>
<evidence type="ECO:0000313" key="3">
    <source>
        <dbReference type="Proteomes" id="UP000256899"/>
    </source>
</evidence>
<reference evidence="3" key="1">
    <citation type="submission" date="2018-08" db="EMBL/GenBank/DDBJ databases">
        <title>Thalassotalea euphylliae genome.</title>
        <authorList>
            <person name="Summers S."/>
            <person name="Rice S.A."/>
            <person name="Freckelton M.L."/>
            <person name="Nedved B.T."/>
            <person name="Hadfield M.G."/>
        </authorList>
    </citation>
    <scope>NUCLEOTIDE SEQUENCE [LARGE SCALE GENOMIC DNA]</scope>
    <source>
        <strain evidence="3">H3</strain>
    </source>
</reference>
<keyword evidence="3" id="KW-1185">Reference proteome</keyword>
<dbReference type="Pfam" id="PF13511">
    <property type="entry name" value="DUF4124"/>
    <property type="match status" value="1"/>
</dbReference>
<dbReference type="InterPro" id="IPR025392">
    <property type="entry name" value="DUF4124"/>
</dbReference>
<proteinExistence type="predicted"/>
<evidence type="ECO:0000259" key="1">
    <source>
        <dbReference type="Pfam" id="PF13511"/>
    </source>
</evidence>
<dbReference type="AlphaFoldDB" id="A0A3E0U8Q1"/>